<organism evidence="1 2">
    <name type="scientific">Paenibacillus hunanensis</name>
    <dbReference type="NCBI Taxonomy" id="539262"/>
    <lineage>
        <taxon>Bacteria</taxon>
        <taxon>Bacillati</taxon>
        <taxon>Bacillota</taxon>
        <taxon>Bacilli</taxon>
        <taxon>Bacillales</taxon>
        <taxon>Paenibacillaceae</taxon>
        <taxon>Paenibacillus</taxon>
    </lineage>
</organism>
<protein>
    <recommendedName>
        <fullName evidence="3">TetR family transcriptional regulator</fullName>
    </recommendedName>
</protein>
<proteinExistence type="predicted"/>
<evidence type="ECO:0008006" key="3">
    <source>
        <dbReference type="Google" id="ProtNLM"/>
    </source>
</evidence>
<evidence type="ECO:0000313" key="2">
    <source>
        <dbReference type="Proteomes" id="UP001185028"/>
    </source>
</evidence>
<keyword evidence="2" id="KW-1185">Reference proteome</keyword>
<sequence length="48" mass="5405">MNPLPNVLKSYIRILVLHSISIETQQPPDEPLHLFDYFTAAGLASLIQ</sequence>
<dbReference type="Proteomes" id="UP001185028">
    <property type="component" value="Unassembled WGS sequence"/>
</dbReference>
<comment type="caution">
    <text evidence="1">The sequence shown here is derived from an EMBL/GenBank/DDBJ whole genome shotgun (WGS) entry which is preliminary data.</text>
</comment>
<gene>
    <name evidence="1" type="ORF">JOC58_001079</name>
</gene>
<evidence type="ECO:0000313" key="1">
    <source>
        <dbReference type="EMBL" id="MDR6243194.1"/>
    </source>
</evidence>
<reference evidence="1 2" key="1">
    <citation type="submission" date="2023-07" db="EMBL/GenBank/DDBJ databases">
        <title>Genomic Encyclopedia of Type Strains, Phase IV (KMG-IV): sequencing the most valuable type-strain genomes for metagenomic binning, comparative biology and taxonomic classification.</title>
        <authorList>
            <person name="Goeker M."/>
        </authorList>
    </citation>
    <scope>NUCLEOTIDE SEQUENCE [LARGE SCALE GENOMIC DNA]</scope>
    <source>
        <strain evidence="1 2">DSM 22170</strain>
    </source>
</reference>
<dbReference type="EMBL" id="JAVDQH010000003">
    <property type="protein sequence ID" value="MDR6243194.1"/>
    <property type="molecule type" value="Genomic_DNA"/>
</dbReference>
<accession>A0ABU1IV96</accession>
<name>A0ABU1IV96_9BACL</name>